<reference evidence="1 2" key="1">
    <citation type="submission" date="2017-05" db="EMBL/GenBank/DDBJ databases">
        <authorList>
            <person name="Varghese N."/>
            <person name="Submissions S."/>
        </authorList>
    </citation>
    <scope>NUCLEOTIDE SEQUENCE [LARGE SCALE GENOMIC DNA]</scope>
    <source>
        <strain evidence="1 2">DSM 46834</strain>
    </source>
</reference>
<dbReference type="Gene3D" id="3.20.20.105">
    <property type="entry name" value="Queuine tRNA-ribosyltransferase-like"/>
    <property type="match status" value="1"/>
</dbReference>
<evidence type="ECO:0008006" key="3">
    <source>
        <dbReference type="Google" id="ProtNLM"/>
    </source>
</evidence>
<dbReference type="SUPFAM" id="SSF51713">
    <property type="entry name" value="tRNA-guanine transglycosylase"/>
    <property type="match status" value="1"/>
</dbReference>
<organism evidence="1 2">
    <name type="scientific">Geodermatophilus aquaeductus</name>
    <dbReference type="NCBI Taxonomy" id="1564161"/>
    <lineage>
        <taxon>Bacteria</taxon>
        <taxon>Bacillati</taxon>
        <taxon>Actinomycetota</taxon>
        <taxon>Actinomycetes</taxon>
        <taxon>Geodermatophilales</taxon>
        <taxon>Geodermatophilaceae</taxon>
        <taxon>Geodermatophilus</taxon>
    </lineage>
</organism>
<proteinExistence type="predicted"/>
<keyword evidence="2" id="KW-1185">Reference proteome</keyword>
<accession>A0A521EYE0</accession>
<gene>
    <name evidence="1" type="ORF">SAMN06273567_106138</name>
</gene>
<dbReference type="RefSeq" id="WP_142459488.1">
    <property type="nucleotide sequence ID" value="NZ_FXTJ01000006.1"/>
</dbReference>
<sequence length="410" mass="46571">MRFFFPDSQDQISPSFDFRTEEYSPFRVRQRDDRYAHEVLDPLPYDGLLVSKAIVDGSTRGAGKYSEAQRSRLYRYGARKFFRLPDAVSLLGDCGSFNYVNETVPPYSVSQVADYYESVGFDAGVSVDHVVLAYDRKVGLDNAPEEWVRRRDISLDYAERFLGECIDRGTPFEPLGAAQGWDPTSYADSVKQLQDMGYKRIALGGMVPLKTPDILSSLAAVNEIRMPDVELHLLGISRLDAMTRFAEYGVTSFDSTAPFRQAFMDDRDNYQVPGGDHYVAIRVPQVDANPTVKRRVLAGELDQRTLVRAERQCLKVLRAVGEDPQHTDEALAALDEYERLLGVKRSYLQEYRRTLAERPWEKCPCSLCREHGIQIAIFRGTERNKSRGFHNLAVLCSQVHELPQKTKEAV</sequence>
<dbReference type="NCBIfam" id="NF041059">
    <property type="entry name" value="DpdA"/>
    <property type="match status" value="1"/>
</dbReference>
<dbReference type="GO" id="GO:0006400">
    <property type="term" value="P:tRNA modification"/>
    <property type="evidence" value="ECO:0007669"/>
    <property type="project" value="InterPro"/>
</dbReference>
<dbReference type="InterPro" id="IPR053537">
    <property type="entry name" value="DNA-guanine_TGase"/>
</dbReference>
<protein>
    <recommendedName>
        <fullName evidence="3">Queuine/other tRNA-ribosyltransferase</fullName>
    </recommendedName>
</protein>
<name>A0A521EYE0_9ACTN</name>
<evidence type="ECO:0000313" key="1">
    <source>
        <dbReference type="EMBL" id="SMO88954.1"/>
    </source>
</evidence>
<evidence type="ECO:0000313" key="2">
    <source>
        <dbReference type="Proteomes" id="UP000317484"/>
    </source>
</evidence>
<dbReference type="AlphaFoldDB" id="A0A521EYE0"/>
<dbReference type="InterPro" id="IPR036511">
    <property type="entry name" value="TGT-like_sf"/>
</dbReference>
<dbReference type="EMBL" id="FXTJ01000006">
    <property type="protein sequence ID" value="SMO88954.1"/>
    <property type="molecule type" value="Genomic_DNA"/>
</dbReference>
<dbReference type="Proteomes" id="UP000317484">
    <property type="component" value="Unassembled WGS sequence"/>
</dbReference>